<comment type="caution">
    <text evidence="2">The sequence shown here is derived from an EMBL/GenBank/DDBJ whole genome shotgun (WGS) entry which is preliminary data.</text>
</comment>
<feature type="compositionally biased region" description="Basic and acidic residues" evidence="1">
    <location>
        <begin position="27"/>
        <end position="41"/>
    </location>
</feature>
<dbReference type="AlphaFoldDB" id="A0AAW2IAG2"/>
<reference evidence="2" key="1">
    <citation type="journal article" date="2024" name="Gigascience">
        <title>Chromosome-level genome of the poultry shaft louse Menopon gallinae provides insight into the host-switching and adaptive evolution of parasitic lice.</title>
        <authorList>
            <person name="Xu Y."/>
            <person name="Ma L."/>
            <person name="Liu S."/>
            <person name="Liang Y."/>
            <person name="Liu Q."/>
            <person name="He Z."/>
            <person name="Tian L."/>
            <person name="Duan Y."/>
            <person name="Cai W."/>
            <person name="Li H."/>
            <person name="Song F."/>
        </authorList>
    </citation>
    <scope>NUCLEOTIDE SEQUENCE</scope>
    <source>
        <strain evidence="2">Cailab_2023a</strain>
    </source>
</reference>
<accession>A0AAW2IAG2</accession>
<evidence type="ECO:0000313" key="2">
    <source>
        <dbReference type="EMBL" id="KAL0279179.1"/>
    </source>
</evidence>
<gene>
    <name evidence="2" type="ORF">PYX00_000789</name>
</gene>
<proteinExistence type="predicted"/>
<sequence length="95" mass="10701">MREEPAECHRSTSPHRHQQSTLVTTDEDTKKSVQYSSDHRSGSGTRGLPLVLTIDHVKGLVAVPVRGMPINLLLLFSTVYVKPDKDHERERLSRA</sequence>
<feature type="region of interest" description="Disordered" evidence="1">
    <location>
        <begin position="1"/>
        <end position="47"/>
    </location>
</feature>
<name>A0AAW2IAG2_9NEOP</name>
<protein>
    <submittedName>
        <fullName evidence="2">Uncharacterized protein</fullName>
    </submittedName>
</protein>
<feature type="compositionally biased region" description="Basic and acidic residues" evidence="1">
    <location>
        <begin position="1"/>
        <end position="10"/>
    </location>
</feature>
<evidence type="ECO:0000256" key="1">
    <source>
        <dbReference type="SAM" id="MobiDB-lite"/>
    </source>
</evidence>
<organism evidence="2">
    <name type="scientific">Menopon gallinae</name>
    <name type="common">poultry shaft louse</name>
    <dbReference type="NCBI Taxonomy" id="328185"/>
    <lineage>
        <taxon>Eukaryota</taxon>
        <taxon>Metazoa</taxon>
        <taxon>Ecdysozoa</taxon>
        <taxon>Arthropoda</taxon>
        <taxon>Hexapoda</taxon>
        <taxon>Insecta</taxon>
        <taxon>Pterygota</taxon>
        <taxon>Neoptera</taxon>
        <taxon>Paraneoptera</taxon>
        <taxon>Psocodea</taxon>
        <taxon>Troctomorpha</taxon>
        <taxon>Phthiraptera</taxon>
        <taxon>Amblycera</taxon>
        <taxon>Menoponidae</taxon>
        <taxon>Menopon</taxon>
    </lineage>
</organism>
<dbReference type="EMBL" id="JARGDH010000001">
    <property type="protein sequence ID" value="KAL0279179.1"/>
    <property type="molecule type" value="Genomic_DNA"/>
</dbReference>